<evidence type="ECO:0000256" key="2">
    <source>
        <dbReference type="ARBA" id="ARBA00012438"/>
    </source>
</evidence>
<dbReference type="Proteomes" id="UP000002171">
    <property type="component" value="Unassembled WGS sequence"/>
</dbReference>
<feature type="domain" description="Response regulatory" evidence="13">
    <location>
        <begin position="1174"/>
        <end position="1290"/>
    </location>
</feature>
<dbReference type="SMART" id="SM00073">
    <property type="entry name" value="HPT"/>
    <property type="match status" value="1"/>
</dbReference>
<feature type="domain" description="HPt" evidence="14">
    <location>
        <begin position="523"/>
        <end position="626"/>
    </location>
</feature>
<dbReference type="InterPro" id="IPR011006">
    <property type="entry name" value="CheY-like_superfamily"/>
</dbReference>
<dbReference type="InterPro" id="IPR036061">
    <property type="entry name" value="CheW-like_dom_sf"/>
</dbReference>
<keyword evidence="7" id="KW-0902">Two-component regulatory system</keyword>
<organism evidence="15 16">
    <name type="scientific">Neptuniibacter caesariensis</name>
    <dbReference type="NCBI Taxonomy" id="207954"/>
    <lineage>
        <taxon>Bacteria</taxon>
        <taxon>Pseudomonadati</taxon>
        <taxon>Pseudomonadota</taxon>
        <taxon>Gammaproteobacteria</taxon>
        <taxon>Oceanospirillales</taxon>
        <taxon>Oceanospirillaceae</taxon>
        <taxon>Neptuniibacter</taxon>
    </lineage>
</organism>
<dbReference type="Gene3D" id="1.20.120.160">
    <property type="entry name" value="HPT domain"/>
    <property type="match status" value="1"/>
</dbReference>
<dbReference type="SUPFAM" id="SSF50341">
    <property type="entry name" value="CheW-like"/>
    <property type="match status" value="1"/>
</dbReference>
<dbReference type="CDD" id="cd00088">
    <property type="entry name" value="HPT"/>
    <property type="match status" value="1"/>
</dbReference>
<evidence type="ECO:0000313" key="16">
    <source>
        <dbReference type="Proteomes" id="UP000002171"/>
    </source>
</evidence>
<dbReference type="InterPro" id="IPR003594">
    <property type="entry name" value="HATPase_dom"/>
</dbReference>
<feature type="domain" description="Histidine kinase" evidence="12">
    <location>
        <begin position="824"/>
        <end position="1016"/>
    </location>
</feature>
<feature type="compositionally biased region" description="Polar residues" evidence="11">
    <location>
        <begin position="684"/>
        <end position="693"/>
    </location>
</feature>
<dbReference type="PROSITE" id="PS50109">
    <property type="entry name" value="HIS_KIN"/>
    <property type="match status" value="1"/>
</dbReference>
<evidence type="ECO:0000256" key="5">
    <source>
        <dbReference type="ARBA" id="ARBA00022679"/>
    </source>
</evidence>
<dbReference type="InterPro" id="IPR051315">
    <property type="entry name" value="Bact_Chemotaxis_CheA"/>
</dbReference>
<dbReference type="InterPro" id="IPR036890">
    <property type="entry name" value="HATPase_C_sf"/>
</dbReference>
<dbReference type="InterPro" id="IPR004358">
    <property type="entry name" value="Sig_transdc_His_kin-like_C"/>
</dbReference>
<dbReference type="SMART" id="SM00448">
    <property type="entry name" value="REC"/>
    <property type="match status" value="1"/>
</dbReference>
<comment type="function">
    <text evidence="8">Involved in the transmission of sensory signals from the chemoreceptors to the flagellar motors. CheA is autophosphorylated; it can transfer its phosphate group to either CheB or CheY.</text>
</comment>
<reference evidence="15 16" key="1">
    <citation type="submission" date="2006-02" db="EMBL/GenBank/DDBJ databases">
        <authorList>
            <person name="Pinhassi J."/>
            <person name="Pedros-Alio C."/>
            <person name="Ferriera S."/>
            <person name="Johnson J."/>
            <person name="Kravitz S."/>
            <person name="Halpern A."/>
            <person name="Remington K."/>
            <person name="Beeson K."/>
            <person name="Tran B."/>
            <person name="Rogers Y.-H."/>
            <person name="Friedman R."/>
            <person name="Venter J.C."/>
        </authorList>
    </citation>
    <scope>NUCLEOTIDE SEQUENCE [LARGE SCALE GENOMIC DNA]</scope>
    <source>
        <strain evidence="15 16">MED92</strain>
    </source>
</reference>
<proteinExistence type="predicted"/>
<evidence type="ECO:0000256" key="6">
    <source>
        <dbReference type="ARBA" id="ARBA00022777"/>
    </source>
</evidence>
<keyword evidence="5" id="KW-0808">Transferase</keyword>
<dbReference type="InterPro" id="IPR036641">
    <property type="entry name" value="HPT_dom_sf"/>
</dbReference>
<dbReference type="Gene3D" id="3.40.50.2300">
    <property type="match status" value="1"/>
</dbReference>
<dbReference type="RefSeq" id="WP_007021544.1">
    <property type="nucleotide sequence ID" value="NZ_CH724126.1"/>
</dbReference>
<evidence type="ECO:0000259" key="14">
    <source>
        <dbReference type="PROSITE" id="PS50894"/>
    </source>
</evidence>
<evidence type="ECO:0000256" key="4">
    <source>
        <dbReference type="ARBA" id="ARBA00022553"/>
    </source>
</evidence>
<dbReference type="SUPFAM" id="SSF47226">
    <property type="entry name" value="Histidine-containing phosphotransfer domain, HPT domain"/>
    <property type="match status" value="1"/>
</dbReference>
<evidence type="ECO:0000256" key="10">
    <source>
        <dbReference type="PROSITE-ProRule" id="PRU00169"/>
    </source>
</evidence>
<keyword evidence="4 10" id="KW-0597">Phosphoprotein</keyword>
<dbReference type="Gene3D" id="2.30.30.40">
    <property type="entry name" value="SH3 Domains"/>
    <property type="match status" value="1"/>
</dbReference>
<evidence type="ECO:0000313" key="15">
    <source>
        <dbReference type="EMBL" id="EAR62526.1"/>
    </source>
</evidence>
<dbReference type="Pfam" id="PF00072">
    <property type="entry name" value="Response_reg"/>
    <property type="match status" value="1"/>
</dbReference>
<dbReference type="InterPro" id="IPR008207">
    <property type="entry name" value="Sig_transdc_His_kin_Hpt_dom"/>
</dbReference>
<evidence type="ECO:0000256" key="8">
    <source>
        <dbReference type="ARBA" id="ARBA00035100"/>
    </source>
</evidence>
<evidence type="ECO:0000259" key="13">
    <source>
        <dbReference type="PROSITE" id="PS50110"/>
    </source>
</evidence>
<comment type="catalytic activity">
    <reaction evidence="1">
        <text>ATP + protein L-histidine = ADP + protein N-phospho-L-histidine.</text>
        <dbReference type="EC" id="2.7.13.3"/>
    </reaction>
</comment>
<comment type="caution">
    <text evidence="15">The sequence shown here is derived from an EMBL/GenBank/DDBJ whole genome shotgun (WGS) entry which is preliminary data.</text>
</comment>
<dbReference type="Gene3D" id="3.30.565.10">
    <property type="entry name" value="Histidine kinase-like ATPase, C-terminal domain"/>
    <property type="match status" value="1"/>
</dbReference>
<evidence type="ECO:0000256" key="7">
    <source>
        <dbReference type="ARBA" id="ARBA00023012"/>
    </source>
</evidence>
<name>A0A7U8C9W2_NEPCE</name>
<dbReference type="Pfam" id="PF02518">
    <property type="entry name" value="HATPase_c"/>
    <property type="match status" value="1"/>
</dbReference>
<dbReference type="PANTHER" id="PTHR43395:SF8">
    <property type="entry name" value="HISTIDINE KINASE"/>
    <property type="match status" value="1"/>
</dbReference>
<evidence type="ECO:0000256" key="3">
    <source>
        <dbReference type="ARBA" id="ARBA00021495"/>
    </source>
</evidence>
<dbReference type="InterPro" id="IPR005467">
    <property type="entry name" value="His_kinase_dom"/>
</dbReference>
<dbReference type="SUPFAM" id="SSF52172">
    <property type="entry name" value="CheY-like"/>
    <property type="match status" value="1"/>
</dbReference>
<evidence type="ECO:0000256" key="11">
    <source>
        <dbReference type="SAM" id="MobiDB-lite"/>
    </source>
</evidence>
<evidence type="ECO:0000256" key="9">
    <source>
        <dbReference type="PROSITE-ProRule" id="PRU00110"/>
    </source>
</evidence>
<protein>
    <recommendedName>
        <fullName evidence="3">Chemotaxis protein CheA</fullName>
        <ecNumber evidence="2">2.7.13.3</ecNumber>
    </recommendedName>
</protein>
<keyword evidence="6 15" id="KW-0418">Kinase</keyword>
<feature type="modified residue" description="Phosphohistidine" evidence="9">
    <location>
        <position position="565"/>
    </location>
</feature>
<feature type="modified residue" description="4-aspartylphosphate" evidence="10">
    <location>
        <position position="1223"/>
    </location>
</feature>
<evidence type="ECO:0000256" key="1">
    <source>
        <dbReference type="ARBA" id="ARBA00000085"/>
    </source>
</evidence>
<evidence type="ECO:0000259" key="12">
    <source>
        <dbReference type="PROSITE" id="PS50109"/>
    </source>
</evidence>
<dbReference type="EMBL" id="AAOW01000002">
    <property type="protein sequence ID" value="EAR62526.1"/>
    <property type="molecule type" value="Genomic_DNA"/>
</dbReference>
<dbReference type="PANTHER" id="PTHR43395">
    <property type="entry name" value="SENSOR HISTIDINE KINASE CHEA"/>
    <property type="match status" value="1"/>
</dbReference>
<dbReference type="PROSITE" id="PS50110">
    <property type="entry name" value="RESPONSE_REGULATORY"/>
    <property type="match status" value="1"/>
</dbReference>
<gene>
    <name evidence="15" type="ORF">MED92_05393</name>
</gene>
<dbReference type="SMART" id="SM00387">
    <property type="entry name" value="HATPase_c"/>
    <property type="match status" value="1"/>
</dbReference>
<feature type="region of interest" description="Disordered" evidence="11">
    <location>
        <begin position="655"/>
        <end position="697"/>
    </location>
</feature>
<dbReference type="PRINTS" id="PR00344">
    <property type="entry name" value="BCTRLSENSOR"/>
</dbReference>
<sequence length="1295" mass="142974">MFDPKQAIEWLIAKQQLCLKMELPLTELIVEIHQYVDQFSEQDLSGLADLLALYAELLESLEGADISEYQPLISDVASQLESVFSHSPETVTDALVSLLQDTRWPEPVAEEDASFLIELLESDCAQLCAADFQSDASASGEQLSEPELIDKPLIEEVDASETLLEAPAHLQQPLSGIFTLLSELSNNLPVFHEALSDQFYELIDQCSENDWAGIADLLALYGELLVQLPEMADTGIAKQLNDALLNLLSELTESAIDPVFELLQNATWDEPVAQEDTDFLKALLLDDLHRLSAHSEQAPESENAVDLQAFEATEDDLAELHLLGPMEQASSQDVKDLDVAAEPTEEPVSFCTIDFSLLEEQGPQIDPAVMEMLSHSLSQLVQQWQTENPDKGLISESEESLSTVLRALETVNLIGAKVLVEGLLFNLELLKAGEGALTIERTQAIESCLSAFIEYFADIGSFDSQQTLLDQFVDAPLLCRPATEEASFIMGLLAQASIQTSDDIVQEYAEPEDILLSESDEIDPQLLDMLHNELPTLSDELLGNMQQVLDQDDKEALAGAQRAVHTLKGLANMAGIRGLANLAHRLEDVMDFLTEAGQMPGLGLKEDMLEACDCIAAMSDTVTEGGNAPENAQGVLQSIMDWDFRLKTEGLEALQAEPTRQKPQAASSQDSAPAESAEPEEVQDNPQEGSRSDTPVFRVPRNILDNLFRLAGESSTLNTQLDEEITQLRGFTRVNRDRHRNLQRILFELEQQFSEQMNLQPQLDESSEEFDPLEMDRYNEMHTIISRVQEAVADVREVTQEMDGHIHNLSSLHIAQSGLQKETLENVLSTRLVEVRTITSRLQRILRQACRATGKMAQLVVEGEETLVDSHILNQLADPLLHIIRNAVDHGLESPQLRKQRGKDEQGTITLSFALVDDQISVKCADDGDGINTQKVLAVANEKALVDPDQPMSEQEAHRLILIPGFSTRGEISQLSGRGIGMDVVYQQILRLQGTLDIASVSGQGTTFSLSMPSSSLMIRTLLVRCAKQVFALAGHGVEQSLLSLDGIIRREDEQLIFTYKNEDYPAFALEGLLDQGGFNYLEEGAVNPVLIVNMGQGERVAVLVREVIAHRELAFKQMGDFVPELPGIPGLTILANGEAAPIIDLPGRIRHKRASLTDQPLLLDNSDELELPRLLVVDDSLSARKSLEILLKDTGYEVMTAIDGLDALNQIRKRQPDLILSDMEMPRMGGIELATVLNNREETADIPVIMITSRSTEKHRNEAVNAGVAAYLTKPWTENQLLDLVDNLLAEAYV</sequence>
<feature type="compositionally biased region" description="Low complexity" evidence="11">
    <location>
        <begin position="663"/>
        <end position="676"/>
    </location>
</feature>
<keyword evidence="16" id="KW-1185">Reference proteome</keyword>
<accession>A0A7U8C9W2</accession>
<dbReference type="Pfam" id="PF01627">
    <property type="entry name" value="Hpt"/>
    <property type="match status" value="1"/>
</dbReference>
<dbReference type="EC" id="2.7.13.3" evidence="2"/>
<dbReference type="GO" id="GO:0000155">
    <property type="term" value="F:phosphorelay sensor kinase activity"/>
    <property type="evidence" value="ECO:0007669"/>
    <property type="project" value="UniProtKB-ARBA"/>
</dbReference>
<dbReference type="SUPFAM" id="SSF55874">
    <property type="entry name" value="ATPase domain of HSP90 chaperone/DNA topoisomerase II/histidine kinase"/>
    <property type="match status" value="1"/>
</dbReference>
<dbReference type="FunFam" id="3.30.565.10:FF:000016">
    <property type="entry name" value="Chemotaxis protein CheA, putative"/>
    <property type="match status" value="1"/>
</dbReference>
<dbReference type="GO" id="GO:0006935">
    <property type="term" value="P:chemotaxis"/>
    <property type="evidence" value="ECO:0007669"/>
    <property type="project" value="InterPro"/>
</dbReference>
<dbReference type="InterPro" id="IPR001789">
    <property type="entry name" value="Sig_transdc_resp-reg_receiver"/>
</dbReference>
<dbReference type="PROSITE" id="PS50894">
    <property type="entry name" value="HPT"/>
    <property type="match status" value="1"/>
</dbReference>